<reference evidence="1" key="1">
    <citation type="journal article" date="2021" name="Front. Microbiol.">
        <title>Comprehensive Comparative Genomics and Phenotyping of Methylobacterium Species.</title>
        <authorList>
            <person name="Alessa O."/>
            <person name="Ogura Y."/>
            <person name="Fujitani Y."/>
            <person name="Takami H."/>
            <person name="Hayashi T."/>
            <person name="Sahin N."/>
            <person name="Tani A."/>
        </authorList>
    </citation>
    <scope>NUCLEOTIDE SEQUENCE</scope>
    <source>
        <strain evidence="1">DSM 17168</strain>
    </source>
</reference>
<gene>
    <name evidence="1" type="ORF">GMJLKIPL_4478</name>
</gene>
<organism evidence="1 2">
    <name type="scientific">Methylobacterium isbiliense</name>
    <dbReference type="NCBI Taxonomy" id="315478"/>
    <lineage>
        <taxon>Bacteria</taxon>
        <taxon>Pseudomonadati</taxon>
        <taxon>Pseudomonadota</taxon>
        <taxon>Alphaproteobacteria</taxon>
        <taxon>Hyphomicrobiales</taxon>
        <taxon>Methylobacteriaceae</taxon>
        <taxon>Methylobacterium</taxon>
    </lineage>
</organism>
<evidence type="ECO:0000313" key="1">
    <source>
        <dbReference type="EMBL" id="GJE02529.1"/>
    </source>
</evidence>
<dbReference type="Proteomes" id="UP001055153">
    <property type="component" value="Unassembled WGS sequence"/>
</dbReference>
<reference evidence="1" key="2">
    <citation type="submission" date="2021-08" db="EMBL/GenBank/DDBJ databases">
        <authorList>
            <person name="Tani A."/>
            <person name="Ola A."/>
            <person name="Ogura Y."/>
            <person name="Katsura K."/>
            <person name="Hayashi T."/>
        </authorList>
    </citation>
    <scope>NUCLEOTIDE SEQUENCE</scope>
    <source>
        <strain evidence="1">DSM 17168</strain>
    </source>
</reference>
<dbReference type="EMBL" id="BPQQ01000058">
    <property type="protein sequence ID" value="GJE02529.1"/>
    <property type="molecule type" value="Genomic_DNA"/>
</dbReference>
<dbReference type="RefSeq" id="WP_238239039.1">
    <property type="nucleotide sequence ID" value="NZ_BPQQ01000058.1"/>
</dbReference>
<evidence type="ECO:0000313" key="2">
    <source>
        <dbReference type="Proteomes" id="UP001055153"/>
    </source>
</evidence>
<name>A0ABQ4SL97_9HYPH</name>
<comment type="caution">
    <text evidence="1">The sequence shown here is derived from an EMBL/GenBank/DDBJ whole genome shotgun (WGS) entry which is preliminary data.</text>
</comment>
<proteinExistence type="predicted"/>
<sequence length="400" mass="41650">MPWAAHAQQPSGLRLNQLSVSGGRIPDAAGDKVDLTAVQPPGTFSAPFALYSFCSDVGCLPGDRHRAQFLNRWVSRYGADRLEYGAVFDGRIDTGRADPWAPNTTYHAGQQIDTNGQGDASVFEAVTAGTSGPTMASLPRGTGGSIPDGSVRWRYLGYAGTDAKAVLGVSGTVGPKGGRSWGIVNDLILKPGAQRGFAAAIESDFGNESGPCDLGRHSCYNIFLYGLSSFTSTALIAAGTPNRGPGKDYHFGLWLKGANLIQDVSILDETDSAIGLRFANGSHAVGTIVDETVSPASVHVQGSHSTAAFVDTSRSTNALLAKGQYGYAILNTQGAAGPGGRYALTVEAGQLVCFSGQDACLGFDPRSGTLAYRVGGQTVFSVDKAGNLRVRGRIIQGEAP</sequence>
<accession>A0ABQ4SL97</accession>
<protein>
    <submittedName>
        <fullName evidence="1">Uncharacterized protein</fullName>
    </submittedName>
</protein>
<keyword evidence="2" id="KW-1185">Reference proteome</keyword>